<comment type="catalytic activity">
    <reaction evidence="2">
        <text>2 GTP = 3',3'-c-di-GMP + 2 diphosphate</text>
        <dbReference type="Rhea" id="RHEA:24898"/>
        <dbReference type="ChEBI" id="CHEBI:33019"/>
        <dbReference type="ChEBI" id="CHEBI:37565"/>
        <dbReference type="ChEBI" id="CHEBI:58805"/>
        <dbReference type="EC" id="2.7.7.65"/>
    </reaction>
</comment>
<keyword evidence="6" id="KW-0548">Nucleotidyltransferase</keyword>
<evidence type="ECO:0000313" key="7">
    <source>
        <dbReference type="Proteomes" id="UP000197068"/>
    </source>
</evidence>
<feature type="domain" description="GGDEF" evidence="5">
    <location>
        <begin position="508"/>
        <end position="636"/>
    </location>
</feature>
<keyword evidence="3" id="KW-1133">Transmembrane helix</keyword>
<dbReference type="Gene3D" id="3.30.70.270">
    <property type="match status" value="1"/>
</dbReference>
<evidence type="ECO:0000256" key="2">
    <source>
        <dbReference type="ARBA" id="ARBA00034247"/>
    </source>
</evidence>
<feature type="chain" id="PRO_5045549895" description="diguanylate cyclase" evidence="4">
    <location>
        <begin position="30"/>
        <end position="636"/>
    </location>
</feature>
<organism evidence="6 7">
    <name type="scientific">Colwellia marinimaniae</name>
    <dbReference type="NCBI Taxonomy" id="1513592"/>
    <lineage>
        <taxon>Bacteria</taxon>
        <taxon>Pseudomonadati</taxon>
        <taxon>Pseudomonadota</taxon>
        <taxon>Gammaproteobacteria</taxon>
        <taxon>Alteromonadales</taxon>
        <taxon>Colwelliaceae</taxon>
        <taxon>Colwellia</taxon>
    </lineage>
</organism>
<dbReference type="RefSeq" id="WP_057181999.1">
    <property type="nucleotide sequence ID" value="NZ_BDQM01000021.1"/>
</dbReference>
<comment type="caution">
    <text evidence="6">The sequence shown here is derived from an EMBL/GenBank/DDBJ whole genome shotgun (WGS) entry which is preliminary data.</text>
</comment>
<evidence type="ECO:0000256" key="3">
    <source>
        <dbReference type="SAM" id="Phobius"/>
    </source>
</evidence>
<dbReference type="EMBL" id="BDQM01000021">
    <property type="protein sequence ID" value="GAW96919.1"/>
    <property type="molecule type" value="Genomic_DNA"/>
</dbReference>
<accession>A0ABQ0MX14</accession>
<keyword evidence="3" id="KW-0812">Transmembrane</keyword>
<keyword evidence="3" id="KW-0472">Membrane</keyword>
<evidence type="ECO:0000313" key="6">
    <source>
        <dbReference type="EMBL" id="GAW96919.1"/>
    </source>
</evidence>
<dbReference type="PANTHER" id="PTHR45138">
    <property type="entry name" value="REGULATORY COMPONENTS OF SENSORY TRANSDUCTION SYSTEM"/>
    <property type="match status" value="1"/>
</dbReference>
<dbReference type="PROSITE" id="PS50887">
    <property type="entry name" value="GGDEF"/>
    <property type="match status" value="1"/>
</dbReference>
<dbReference type="CDD" id="cd01949">
    <property type="entry name" value="GGDEF"/>
    <property type="match status" value="1"/>
</dbReference>
<keyword evidence="4" id="KW-0732">Signal</keyword>
<name>A0ABQ0MX14_9GAMM</name>
<protein>
    <recommendedName>
        <fullName evidence="1">diguanylate cyclase</fullName>
        <ecNumber evidence="1">2.7.7.65</ecNumber>
    </recommendedName>
</protein>
<dbReference type="InterPro" id="IPR011990">
    <property type="entry name" value="TPR-like_helical_dom_sf"/>
</dbReference>
<dbReference type="SUPFAM" id="SSF48452">
    <property type="entry name" value="TPR-like"/>
    <property type="match status" value="2"/>
</dbReference>
<dbReference type="InterPro" id="IPR050469">
    <property type="entry name" value="Diguanylate_Cyclase"/>
</dbReference>
<feature type="transmembrane region" description="Helical" evidence="3">
    <location>
        <begin position="448"/>
        <end position="465"/>
    </location>
</feature>
<dbReference type="NCBIfam" id="TIGR00254">
    <property type="entry name" value="GGDEF"/>
    <property type="match status" value="1"/>
</dbReference>
<keyword evidence="7" id="KW-1185">Reference proteome</keyword>
<dbReference type="SMART" id="SM00267">
    <property type="entry name" value="GGDEF"/>
    <property type="match status" value="1"/>
</dbReference>
<dbReference type="Pfam" id="PF00990">
    <property type="entry name" value="GGDEF"/>
    <property type="match status" value="1"/>
</dbReference>
<sequence>MLYFAKKSAQVIAIVISIACLLLPMASTGQETVNIKQFNQVIEQVEQLKKTDLVRSLKQLTVYEKVLTALTIEQNLIYFKLLAEIQIEQNKYSSAKKTANQGLTIAKRLSSPSILISELLYLKGFAFESLGYIAQARKEYKKGLEVAESLHNKVQVALGLINLGAIAYLTDDFKRSLVLLNDAYNIAGQTDDEELKGTVNSELGIVYSYLLQDEQSMVYYQQSYLHFKKAGMILSAHTSLYNIAINHIRNNDYQQAITVFNTIIAESNKDSPSDSMYSVYSGMAWAYQQKVDSNPEAAYRYLLMAKQYLQATEKLDYQLQFYYDQAYMLYKLDRFDDALVSLSQVEKTLANNQGLSLIKKENYVYLIELKAGIYYKLAQFQHAFQTLSQVIILTDKLYENEDNRSIAQVRLKLEGEQADKRNKILHHKKDLYNENLRAATLANEEQRFYLIISALVALAFAWVLVKLLQSQHKLKVAANVDTLTGVANRRSLMKQAQQAFNFTQVKQDNLTILLIDIDHFKDINDCLGHSTGDKVLAKVAYIGTNMMRKSDLFGRFGSEVFMVCLPKTRLKSALEISERIRSAVSQHSWPFNKLEKVSVSIGVATLADDKDLISLIKRADEQLYQAKASGRNKVCG</sequence>
<evidence type="ECO:0000256" key="1">
    <source>
        <dbReference type="ARBA" id="ARBA00012528"/>
    </source>
</evidence>
<evidence type="ECO:0000259" key="5">
    <source>
        <dbReference type="PROSITE" id="PS50887"/>
    </source>
</evidence>
<dbReference type="Proteomes" id="UP000197068">
    <property type="component" value="Unassembled WGS sequence"/>
</dbReference>
<dbReference type="GO" id="GO:0052621">
    <property type="term" value="F:diguanylate cyclase activity"/>
    <property type="evidence" value="ECO:0007669"/>
    <property type="project" value="UniProtKB-EC"/>
</dbReference>
<keyword evidence="6" id="KW-0808">Transferase</keyword>
<reference evidence="6 7" key="1">
    <citation type="submission" date="2017-06" db="EMBL/GenBank/DDBJ databases">
        <title>Whole Genome Sequences of Colwellia marinimaniae MTCD1.</title>
        <authorList>
            <person name="Kusumoto H."/>
            <person name="Inoue M."/>
            <person name="Tanikawa K."/>
            <person name="Maeji H."/>
            <person name="Cameron J.H."/>
            <person name="Bartlett D.H."/>
        </authorList>
    </citation>
    <scope>NUCLEOTIDE SEQUENCE [LARGE SCALE GENOMIC DNA]</scope>
    <source>
        <strain evidence="6 7">MTCD1</strain>
    </source>
</reference>
<dbReference type="EC" id="2.7.7.65" evidence="1"/>
<proteinExistence type="predicted"/>
<gene>
    <name evidence="6" type="ORF">MTCD1_02542</name>
</gene>
<dbReference type="InterPro" id="IPR019734">
    <property type="entry name" value="TPR_rpt"/>
</dbReference>
<dbReference type="Gene3D" id="1.25.40.10">
    <property type="entry name" value="Tetratricopeptide repeat domain"/>
    <property type="match status" value="2"/>
</dbReference>
<dbReference type="PROSITE" id="PS51257">
    <property type="entry name" value="PROKAR_LIPOPROTEIN"/>
    <property type="match status" value="1"/>
</dbReference>
<dbReference type="InterPro" id="IPR029787">
    <property type="entry name" value="Nucleotide_cyclase"/>
</dbReference>
<dbReference type="InterPro" id="IPR000160">
    <property type="entry name" value="GGDEF_dom"/>
</dbReference>
<dbReference type="SMART" id="SM00028">
    <property type="entry name" value="TPR"/>
    <property type="match status" value="5"/>
</dbReference>
<dbReference type="SUPFAM" id="SSF55073">
    <property type="entry name" value="Nucleotide cyclase"/>
    <property type="match status" value="1"/>
</dbReference>
<dbReference type="PANTHER" id="PTHR45138:SF9">
    <property type="entry name" value="DIGUANYLATE CYCLASE DGCM-RELATED"/>
    <property type="match status" value="1"/>
</dbReference>
<dbReference type="InterPro" id="IPR043128">
    <property type="entry name" value="Rev_trsase/Diguanyl_cyclase"/>
</dbReference>
<evidence type="ECO:0000256" key="4">
    <source>
        <dbReference type="SAM" id="SignalP"/>
    </source>
</evidence>
<feature type="signal peptide" evidence="4">
    <location>
        <begin position="1"/>
        <end position="29"/>
    </location>
</feature>